<gene>
    <name evidence="8 11" type="primary">hemC</name>
    <name evidence="11" type="ORF">E1163_05690</name>
</gene>
<comment type="catalytic activity">
    <reaction evidence="7 8">
        <text>4 porphobilinogen + H2O = hydroxymethylbilane + 4 NH4(+)</text>
        <dbReference type="Rhea" id="RHEA:13185"/>
        <dbReference type="ChEBI" id="CHEBI:15377"/>
        <dbReference type="ChEBI" id="CHEBI:28938"/>
        <dbReference type="ChEBI" id="CHEBI:57845"/>
        <dbReference type="ChEBI" id="CHEBI:58126"/>
        <dbReference type="EC" id="2.5.1.61"/>
    </reaction>
</comment>
<dbReference type="PRINTS" id="PR00151">
    <property type="entry name" value="PORPHBDMNASE"/>
</dbReference>
<feature type="modified residue" description="S-(dipyrrolylmethanemethyl)cysteine" evidence="8">
    <location>
        <position position="239"/>
    </location>
</feature>
<keyword evidence="5 8" id="KW-0808">Transferase</keyword>
<dbReference type="InterPro" id="IPR000860">
    <property type="entry name" value="HemC"/>
</dbReference>
<dbReference type="SUPFAM" id="SSF54782">
    <property type="entry name" value="Porphobilinogen deaminase (hydroxymethylbilane synthase), C-terminal domain"/>
    <property type="match status" value="1"/>
</dbReference>
<evidence type="ECO:0000256" key="3">
    <source>
        <dbReference type="ARBA" id="ARBA00005638"/>
    </source>
</evidence>
<accession>A0ABW9RK82</accession>
<evidence type="ECO:0000256" key="6">
    <source>
        <dbReference type="ARBA" id="ARBA00023244"/>
    </source>
</evidence>
<feature type="domain" description="Porphobilinogen deaminase N-terminal" evidence="9">
    <location>
        <begin position="4"/>
        <end position="203"/>
    </location>
</feature>
<comment type="similarity">
    <text evidence="3 8">Belongs to the HMBS family.</text>
</comment>
<comment type="caution">
    <text evidence="11">The sequence shown here is derived from an EMBL/GenBank/DDBJ whole genome shotgun (WGS) entry which is preliminary data.</text>
</comment>
<name>A0ABW9RK82_9BACT</name>
<keyword evidence="6 8" id="KW-0627">Porphyrin biosynthesis</keyword>
<dbReference type="SUPFAM" id="SSF53850">
    <property type="entry name" value="Periplasmic binding protein-like II"/>
    <property type="match status" value="1"/>
</dbReference>
<evidence type="ECO:0000256" key="7">
    <source>
        <dbReference type="ARBA" id="ARBA00048169"/>
    </source>
</evidence>
<dbReference type="InterPro" id="IPR036803">
    <property type="entry name" value="Porphobilinogen_deaminase_C_sf"/>
</dbReference>
<dbReference type="Gene3D" id="3.30.160.40">
    <property type="entry name" value="Porphobilinogen deaminase, C-terminal domain"/>
    <property type="match status" value="1"/>
</dbReference>
<comment type="function">
    <text evidence="1 8">Tetrapolymerization of the monopyrrole PBG into the hydroxymethylbilane pre-uroporphyrinogen in several discrete steps.</text>
</comment>
<dbReference type="RefSeq" id="WP_155170401.1">
    <property type="nucleotide sequence ID" value="NZ_BAAAFL010000003.1"/>
</dbReference>
<dbReference type="Pfam" id="PF03900">
    <property type="entry name" value="Porphobil_deamC"/>
    <property type="match status" value="1"/>
</dbReference>
<dbReference type="NCBIfam" id="TIGR00212">
    <property type="entry name" value="hemC"/>
    <property type="match status" value="1"/>
</dbReference>
<evidence type="ECO:0000256" key="5">
    <source>
        <dbReference type="ARBA" id="ARBA00022679"/>
    </source>
</evidence>
<dbReference type="Proteomes" id="UP000798808">
    <property type="component" value="Unassembled WGS sequence"/>
</dbReference>
<dbReference type="EMBL" id="SMLW01000413">
    <property type="protein sequence ID" value="MTI24433.1"/>
    <property type="molecule type" value="Genomic_DNA"/>
</dbReference>
<proteinExistence type="inferred from homology"/>
<evidence type="ECO:0000256" key="1">
    <source>
        <dbReference type="ARBA" id="ARBA00002869"/>
    </source>
</evidence>
<dbReference type="HAMAP" id="MF_00260">
    <property type="entry name" value="Porphobil_deam"/>
    <property type="match status" value="1"/>
</dbReference>
<evidence type="ECO:0000313" key="11">
    <source>
        <dbReference type="EMBL" id="MTI24433.1"/>
    </source>
</evidence>
<feature type="domain" description="Porphobilinogen deaminase C-terminal" evidence="10">
    <location>
        <begin position="225"/>
        <end position="292"/>
    </location>
</feature>
<evidence type="ECO:0000256" key="8">
    <source>
        <dbReference type="HAMAP-Rule" id="MF_00260"/>
    </source>
</evidence>
<dbReference type="InterPro" id="IPR022418">
    <property type="entry name" value="Porphobilinogen_deaminase_C"/>
</dbReference>
<protein>
    <recommendedName>
        <fullName evidence="8">Porphobilinogen deaminase</fullName>
        <shortName evidence="8">PBG</shortName>
        <ecNumber evidence="8">2.5.1.61</ecNumber>
    </recommendedName>
    <alternativeName>
        <fullName evidence="8">Hydroxymethylbilane synthase</fullName>
        <shortName evidence="8">HMBS</shortName>
    </alternativeName>
    <alternativeName>
        <fullName evidence="8">Pre-uroporphyrinogen synthase</fullName>
    </alternativeName>
</protein>
<evidence type="ECO:0000259" key="10">
    <source>
        <dbReference type="Pfam" id="PF03900"/>
    </source>
</evidence>
<organism evidence="11 12">
    <name type="scientific">Fulvivirga kasyanovii</name>
    <dbReference type="NCBI Taxonomy" id="396812"/>
    <lineage>
        <taxon>Bacteria</taxon>
        <taxon>Pseudomonadati</taxon>
        <taxon>Bacteroidota</taxon>
        <taxon>Cytophagia</taxon>
        <taxon>Cytophagales</taxon>
        <taxon>Fulvivirgaceae</taxon>
        <taxon>Fulvivirga</taxon>
    </lineage>
</organism>
<dbReference type="GO" id="GO:0004418">
    <property type="term" value="F:hydroxymethylbilane synthase activity"/>
    <property type="evidence" value="ECO:0007669"/>
    <property type="project" value="UniProtKB-EC"/>
</dbReference>
<comment type="miscellaneous">
    <text evidence="8">The porphobilinogen subunits are added to the dipyrromethane group.</text>
</comment>
<evidence type="ECO:0000256" key="2">
    <source>
        <dbReference type="ARBA" id="ARBA00004735"/>
    </source>
</evidence>
<dbReference type="Gene3D" id="3.40.190.10">
    <property type="entry name" value="Periplasmic binding protein-like II"/>
    <property type="match status" value="2"/>
</dbReference>
<dbReference type="PANTHER" id="PTHR11557">
    <property type="entry name" value="PORPHOBILINOGEN DEAMINASE"/>
    <property type="match status" value="1"/>
</dbReference>
<dbReference type="Pfam" id="PF01379">
    <property type="entry name" value="Porphobil_deam"/>
    <property type="match status" value="1"/>
</dbReference>
<dbReference type="EC" id="2.5.1.61" evidence="8"/>
<reference evidence="11 12" key="1">
    <citation type="submission" date="2019-02" db="EMBL/GenBank/DDBJ databases">
        <authorList>
            <person name="Goldberg S.R."/>
            <person name="Haltli B.A."/>
            <person name="Correa H."/>
            <person name="Russell K.G."/>
        </authorList>
    </citation>
    <scope>NUCLEOTIDE SEQUENCE [LARGE SCALE GENOMIC DNA]</scope>
    <source>
        <strain evidence="11 12">JCM 16186</strain>
    </source>
</reference>
<comment type="cofactor">
    <cofactor evidence="8">
        <name>dipyrromethane</name>
        <dbReference type="ChEBI" id="CHEBI:60342"/>
    </cofactor>
    <text evidence="8">Binds 1 dipyrromethane group covalently.</text>
</comment>
<dbReference type="InterPro" id="IPR022417">
    <property type="entry name" value="Porphobilin_deaminase_N"/>
</dbReference>
<evidence type="ECO:0000313" key="12">
    <source>
        <dbReference type="Proteomes" id="UP000798808"/>
    </source>
</evidence>
<keyword evidence="12" id="KW-1185">Reference proteome</keyword>
<dbReference type="PIRSF" id="PIRSF001438">
    <property type="entry name" value="4pyrrol_synth_OHMeBilane_synth"/>
    <property type="match status" value="1"/>
</dbReference>
<evidence type="ECO:0000256" key="4">
    <source>
        <dbReference type="ARBA" id="ARBA00011245"/>
    </source>
</evidence>
<dbReference type="PANTHER" id="PTHR11557:SF0">
    <property type="entry name" value="PORPHOBILINOGEN DEAMINASE"/>
    <property type="match status" value="1"/>
</dbReference>
<evidence type="ECO:0000259" key="9">
    <source>
        <dbReference type="Pfam" id="PF01379"/>
    </source>
</evidence>
<sequence length="316" mass="34834">MEKIRIGTRGSKLALWQAEHVAALLKKGGIESEIITIETKGDKILDVSISKIGSKGVFTEEIEDQLQLGNIDIAVHSAKDMQSELPKGFELIAFTEREVVNDVLVGMDLCLSLDKENIVVGTSSTRRVALLKHFYPHVKTVSVRGNLQTRMAKMKDGACDALLLAYAGVHRMGYDDMIISKLPLDKFIPAVGQGSVAVECSTTLSEEKRQAIRQYVNHENTEKRLRCERGFLKTLHGGCSIPVFALADLQEDTLTIKGGIVDLEGTKIIRKRIMGPAENAETIGQELAEEVLKAGGDKILEDIKEKLNQEQTHESK</sequence>
<comment type="pathway">
    <text evidence="2">Porphyrin-containing compound metabolism; protoporphyrin-IX biosynthesis; coproporphyrinogen-III from 5-aminolevulinate: step 2/4.</text>
</comment>
<comment type="subunit">
    <text evidence="4 8">Monomer.</text>
</comment>